<evidence type="ECO:0000256" key="6">
    <source>
        <dbReference type="SAM" id="MobiDB-lite"/>
    </source>
</evidence>
<keyword evidence="3" id="KW-0472">Membrane</keyword>
<dbReference type="AlphaFoldDB" id="A0A841H325"/>
<dbReference type="Pfam" id="PF00263">
    <property type="entry name" value="Secretin"/>
    <property type="match status" value="1"/>
</dbReference>
<comment type="similarity">
    <text evidence="4">Belongs to the bacterial secretin family.</text>
</comment>
<feature type="chain" id="PRO_5032395330" evidence="7">
    <location>
        <begin position="26"/>
        <end position="542"/>
    </location>
</feature>
<evidence type="ECO:0000256" key="4">
    <source>
        <dbReference type="RuleBase" id="RU004003"/>
    </source>
</evidence>
<evidence type="ECO:0000313" key="11">
    <source>
        <dbReference type="Proteomes" id="UP000582837"/>
    </source>
</evidence>
<dbReference type="PRINTS" id="PR01032">
    <property type="entry name" value="PHAGEIV"/>
</dbReference>
<dbReference type="GO" id="GO:0009306">
    <property type="term" value="P:protein secretion"/>
    <property type="evidence" value="ECO:0007669"/>
    <property type="project" value="InterPro"/>
</dbReference>
<dbReference type="PRINTS" id="PR00811">
    <property type="entry name" value="BCTERIALGSPD"/>
</dbReference>
<keyword evidence="5" id="KW-0813">Transport</keyword>
<dbReference type="GO" id="GO:0009279">
    <property type="term" value="C:cell outer membrane"/>
    <property type="evidence" value="ECO:0007669"/>
    <property type="project" value="UniProtKB-SubCell"/>
</dbReference>
<gene>
    <name evidence="10" type="ORF">HNQ61_004066</name>
</gene>
<evidence type="ECO:0000256" key="5">
    <source>
        <dbReference type="RuleBase" id="RU004004"/>
    </source>
</evidence>
<name>A0A841H325_9BACT</name>
<dbReference type="PANTHER" id="PTHR30332">
    <property type="entry name" value="PROBABLE GENERAL SECRETION PATHWAY PROTEIN D"/>
    <property type="match status" value="1"/>
</dbReference>
<dbReference type="Proteomes" id="UP000582837">
    <property type="component" value="Unassembled WGS sequence"/>
</dbReference>
<evidence type="ECO:0000313" key="10">
    <source>
        <dbReference type="EMBL" id="MBB6072404.1"/>
    </source>
</evidence>
<evidence type="ECO:0000256" key="3">
    <source>
        <dbReference type="ARBA" id="ARBA00023136"/>
    </source>
</evidence>
<accession>A0A841H325</accession>
<dbReference type="Gene3D" id="3.30.1370.120">
    <property type="match status" value="1"/>
</dbReference>
<evidence type="ECO:0000256" key="7">
    <source>
        <dbReference type="SAM" id="SignalP"/>
    </source>
</evidence>
<comment type="subcellular location">
    <subcellularLocation>
        <location evidence="5">Cell outer membrane</location>
    </subcellularLocation>
    <subcellularLocation>
        <location evidence="1">Membrane</location>
    </subcellularLocation>
</comment>
<evidence type="ECO:0000256" key="2">
    <source>
        <dbReference type="ARBA" id="ARBA00022729"/>
    </source>
</evidence>
<dbReference type="Pfam" id="PF03958">
    <property type="entry name" value="Secretin_N"/>
    <property type="match status" value="1"/>
</dbReference>
<dbReference type="PANTHER" id="PTHR30332:SF24">
    <property type="entry name" value="SECRETIN GSPD-RELATED"/>
    <property type="match status" value="1"/>
</dbReference>
<dbReference type="InterPro" id="IPR038591">
    <property type="entry name" value="NolW-like_sf"/>
</dbReference>
<feature type="domain" description="Type II/III secretion system secretin-like" evidence="8">
    <location>
        <begin position="315"/>
        <end position="475"/>
    </location>
</feature>
<dbReference type="Gene3D" id="3.55.50.30">
    <property type="match status" value="1"/>
</dbReference>
<dbReference type="EMBL" id="JACHIA010000015">
    <property type="protein sequence ID" value="MBB6072404.1"/>
    <property type="molecule type" value="Genomic_DNA"/>
</dbReference>
<dbReference type="InterPro" id="IPR005644">
    <property type="entry name" value="NolW-like"/>
</dbReference>
<dbReference type="InterPro" id="IPR004846">
    <property type="entry name" value="T2SS/T3SS_dom"/>
</dbReference>
<protein>
    <submittedName>
        <fullName evidence="10">General secretion pathway protein D</fullName>
    </submittedName>
</protein>
<dbReference type="GO" id="GO:0015627">
    <property type="term" value="C:type II protein secretion system complex"/>
    <property type="evidence" value="ECO:0007669"/>
    <property type="project" value="TreeGrafter"/>
</dbReference>
<feature type="signal peptide" evidence="7">
    <location>
        <begin position="1"/>
        <end position="25"/>
    </location>
</feature>
<sequence>MAALTSPAFRAALLGALCLASPLAAQSVSRGAQGVEVNLVQVEVSAVISSLAPYLDRPLFHAPLGNQRITFTSPRPIPPGEIPALLKNLLAEQGYLMEEVDGAYRIRPREQPQAAPQVPPPGMPQPPFGGPSLASSGGVELFVIRLRHARAADVAATVNALYGRGGALGESGLARGTLGDQLRDNRITPFGQQAPQVAAAGGSGEISGALTIVPDPRTNSLLVRAGRADFELIRAAVEQVDVRPLQVLIETTVAYVSRSFRMDLGLQATTDTIGLRGSGGSVVGRSTGGADNAALVLRALNLGGINLDLLLTAGERRQNVLIVDRPLLLAANNEEAEITVGEQRPFVQLERTTDGGAQDQVIQYKDVGTTLRVLPTISADGFVQLQVLQEVNSATGAAGLQGAPVISTRSVSTRLLVRDGRTAVLGGLSGLLRDRSSSGVPYLSRLPLIGAAFGSKGREHNDFELFIFITPHVIDSDESLEDATEDIRRNGGPAGREVDRRRPLLTPETEGAVTPASAQPVQPGATQPAVVPQAPLPVPPAQ</sequence>
<feature type="region of interest" description="Disordered" evidence="6">
    <location>
        <begin position="480"/>
        <end position="542"/>
    </location>
</feature>
<feature type="domain" description="NolW-like" evidence="9">
    <location>
        <begin position="142"/>
        <end position="246"/>
    </location>
</feature>
<proteinExistence type="inferred from homology"/>
<keyword evidence="2 7" id="KW-0732">Signal</keyword>
<feature type="compositionally biased region" description="Low complexity" evidence="6">
    <location>
        <begin position="518"/>
        <end position="533"/>
    </location>
</feature>
<keyword evidence="11" id="KW-1185">Reference proteome</keyword>
<organism evidence="10 11">
    <name type="scientific">Longimicrobium terrae</name>
    <dbReference type="NCBI Taxonomy" id="1639882"/>
    <lineage>
        <taxon>Bacteria</taxon>
        <taxon>Pseudomonadati</taxon>
        <taxon>Gemmatimonadota</taxon>
        <taxon>Longimicrobiia</taxon>
        <taxon>Longimicrobiales</taxon>
        <taxon>Longimicrobiaceae</taxon>
        <taxon>Longimicrobium</taxon>
    </lineage>
</organism>
<reference evidence="10 11" key="1">
    <citation type="submission" date="2020-08" db="EMBL/GenBank/DDBJ databases">
        <title>Genomic Encyclopedia of Type Strains, Phase IV (KMG-IV): sequencing the most valuable type-strain genomes for metagenomic binning, comparative biology and taxonomic classification.</title>
        <authorList>
            <person name="Goeker M."/>
        </authorList>
    </citation>
    <scope>NUCLEOTIDE SEQUENCE [LARGE SCALE GENOMIC DNA]</scope>
    <source>
        <strain evidence="10 11">DSM 29007</strain>
    </source>
</reference>
<comment type="caution">
    <text evidence="10">The sequence shown here is derived from an EMBL/GenBank/DDBJ whole genome shotgun (WGS) entry which is preliminary data.</text>
</comment>
<dbReference type="RefSeq" id="WP_170038387.1">
    <property type="nucleotide sequence ID" value="NZ_JABDTL010000002.1"/>
</dbReference>
<dbReference type="InterPro" id="IPR001775">
    <property type="entry name" value="GspD/PilQ"/>
</dbReference>
<evidence type="ECO:0000256" key="1">
    <source>
        <dbReference type="ARBA" id="ARBA00004370"/>
    </source>
</evidence>
<evidence type="ECO:0000259" key="9">
    <source>
        <dbReference type="Pfam" id="PF03958"/>
    </source>
</evidence>
<evidence type="ECO:0000259" key="8">
    <source>
        <dbReference type="Pfam" id="PF00263"/>
    </source>
</evidence>
<dbReference type="InterPro" id="IPR050810">
    <property type="entry name" value="Bact_Secretion_Sys_Channel"/>
</dbReference>